<organism evidence="1 2">
    <name type="scientific">Flavobacterium palustre</name>
    <dbReference type="NCBI Taxonomy" id="1476463"/>
    <lineage>
        <taxon>Bacteria</taxon>
        <taxon>Pseudomonadati</taxon>
        <taxon>Bacteroidota</taxon>
        <taxon>Flavobacteriia</taxon>
        <taxon>Flavobacteriales</taxon>
        <taxon>Flavobacteriaceae</taxon>
        <taxon>Flavobacterium</taxon>
    </lineage>
</organism>
<proteinExistence type="predicted"/>
<comment type="caution">
    <text evidence="1">The sequence shown here is derived from an EMBL/GenBank/DDBJ whole genome shotgun (WGS) entry which is preliminary data.</text>
</comment>
<dbReference type="EMBL" id="BMGA01000006">
    <property type="protein sequence ID" value="GGA82968.1"/>
    <property type="molecule type" value="Genomic_DNA"/>
</dbReference>
<gene>
    <name evidence="1" type="ORF">GCM10008015_24670</name>
</gene>
<sequence length="110" mass="12089">MAFVTFGYTQDITGNWKGTVNDQFEVNYTFKVEGEKLTGTSKRPDGSDRPISNGLIKGEDLSFSIDIMGNSIQIKGKIKANDADKTKAETIELFFAINGNDVSYVLSPVK</sequence>
<reference evidence="2" key="1">
    <citation type="journal article" date="2019" name="Int. J. Syst. Evol. Microbiol.">
        <title>The Global Catalogue of Microorganisms (GCM) 10K type strain sequencing project: providing services to taxonomists for standard genome sequencing and annotation.</title>
        <authorList>
            <consortium name="The Broad Institute Genomics Platform"/>
            <consortium name="The Broad Institute Genome Sequencing Center for Infectious Disease"/>
            <person name="Wu L."/>
            <person name="Ma J."/>
        </authorList>
    </citation>
    <scope>NUCLEOTIDE SEQUENCE [LARGE SCALE GENOMIC DNA]</scope>
    <source>
        <strain evidence="2">CGMCC 1.12811</strain>
    </source>
</reference>
<name>A0ABQ1HME4_9FLAO</name>
<dbReference type="Proteomes" id="UP000658793">
    <property type="component" value="Unassembled WGS sequence"/>
</dbReference>
<evidence type="ECO:0000313" key="1">
    <source>
        <dbReference type="EMBL" id="GGA82968.1"/>
    </source>
</evidence>
<keyword evidence="2" id="KW-1185">Reference proteome</keyword>
<accession>A0ABQ1HME4</accession>
<protein>
    <submittedName>
        <fullName evidence="1">Uncharacterized protein</fullName>
    </submittedName>
</protein>
<evidence type="ECO:0000313" key="2">
    <source>
        <dbReference type="Proteomes" id="UP000658793"/>
    </source>
</evidence>